<evidence type="ECO:0000313" key="5">
    <source>
        <dbReference type="EMBL" id="QBE97853.1"/>
    </source>
</evidence>
<dbReference type="RefSeq" id="WP_115622343.1">
    <property type="nucleotide sequence ID" value="NZ_AP031439.1"/>
</dbReference>
<keyword evidence="2" id="KW-0238">DNA-binding</keyword>
<dbReference type="SMART" id="SM00342">
    <property type="entry name" value="HTH_ARAC"/>
    <property type="match status" value="1"/>
</dbReference>
<dbReference type="InterPro" id="IPR009057">
    <property type="entry name" value="Homeodomain-like_sf"/>
</dbReference>
<gene>
    <name evidence="5" type="primary">rhaS_6</name>
    <name evidence="5" type="ORF">PMF13cell1_03416</name>
</gene>
<dbReference type="GO" id="GO:0043565">
    <property type="term" value="F:sequence-specific DNA binding"/>
    <property type="evidence" value="ECO:0007669"/>
    <property type="project" value="InterPro"/>
</dbReference>
<dbReference type="PANTHER" id="PTHR43280">
    <property type="entry name" value="ARAC-FAMILY TRANSCRIPTIONAL REGULATOR"/>
    <property type="match status" value="1"/>
</dbReference>
<dbReference type="Gene3D" id="1.10.10.60">
    <property type="entry name" value="Homeodomain-like"/>
    <property type="match status" value="2"/>
</dbReference>
<dbReference type="InterPro" id="IPR003313">
    <property type="entry name" value="AraC-bd"/>
</dbReference>
<dbReference type="Gene3D" id="2.60.120.10">
    <property type="entry name" value="Jelly Rolls"/>
    <property type="match status" value="1"/>
</dbReference>
<dbReference type="AlphaFoldDB" id="A0A4P6M315"/>
<feature type="domain" description="HTH araC/xylS-type" evidence="4">
    <location>
        <begin position="188"/>
        <end position="286"/>
    </location>
</feature>
<dbReference type="SUPFAM" id="SSF46689">
    <property type="entry name" value="Homeodomain-like"/>
    <property type="match status" value="1"/>
</dbReference>
<evidence type="ECO:0000256" key="1">
    <source>
        <dbReference type="ARBA" id="ARBA00023015"/>
    </source>
</evidence>
<reference evidence="5 6" key="1">
    <citation type="submission" date="2019-01" db="EMBL/GenBank/DDBJ databases">
        <title>PMF-metabolizing Aryl O-demethylase.</title>
        <authorList>
            <person name="Kim M."/>
        </authorList>
    </citation>
    <scope>NUCLEOTIDE SEQUENCE [LARGE SCALE GENOMIC DNA]</scope>
    <source>
        <strain evidence="5 6">PMF1</strain>
    </source>
</reference>
<sequence length="298" mass="34786">MQIKVNDYEETEHFRAICEDCYNISRTCGYDRLTMSHIHNTSEILFVESGEADYYIAGKKYHVEPYDILVIGAMEFHRSVITDPPYQRYGLTIKPAYLRGMIPDKDLQKVFSTPPAERFVESYKHIDPKIFAKLIGLLQDLAEEQQGEKDYRAQMQRGVLTQTAVLLFRVLRMEREAGEISAADTAMREIKDHIDLHFQERLTLETLSRRFYLHPSTISKEFKRCCGHNLNKYINMVRICRAASLLETGTDSVAEISVKCGYESENTFLRQFRSIMGMSPLQYRKSMREWMRKMSEGK</sequence>
<dbReference type="KEGG" id="bpro:PMF13cell1_03416"/>
<evidence type="ECO:0000256" key="3">
    <source>
        <dbReference type="ARBA" id="ARBA00023163"/>
    </source>
</evidence>
<dbReference type="Pfam" id="PF12833">
    <property type="entry name" value="HTH_18"/>
    <property type="match status" value="1"/>
</dbReference>
<dbReference type="InterPro" id="IPR018060">
    <property type="entry name" value="HTH_AraC"/>
</dbReference>
<dbReference type="PRINTS" id="PR00032">
    <property type="entry name" value="HTHARAC"/>
</dbReference>
<keyword evidence="3" id="KW-0804">Transcription</keyword>
<keyword evidence="1" id="KW-0805">Transcription regulation</keyword>
<protein>
    <submittedName>
        <fullName evidence="5">HTH-type transcriptional activator RhaS</fullName>
    </submittedName>
</protein>
<evidence type="ECO:0000259" key="4">
    <source>
        <dbReference type="PROSITE" id="PS01124"/>
    </source>
</evidence>
<dbReference type="PANTHER" id="PTHR43280:SF2">
    <property type="entry name" value="HTH-TYPE TRANSCRIPTIONAL REGULATOR EXSA"/>
    <property type="match status" value="1"/>
</dbReference>
<dbReference type="InterPro" id="IPR014710">
    <property type="entry name" value="RmlC-like_jellyroll"/>
</dbReference>
<organism evidence="5 6">
    <name type="scientific">Blautia producta</name>
    <dbReference type="NCBI Taxonomy" id="33035"/>
    <lineage>
        <taxon>Bacteria</taxon>
        <taxon>Bacillati</taxon>
        <taxon>Bacillota</taxon>
        <taxon>Clostridia</taxon>
        <taxon>Lachnospirales</taxon>
        <taxon>Lachnospiraceae</taxon>
        <taxon>Blautia</taxon>
    </lineage>
</organism>
<dbReference type="SUPFAM" id="SSF51215">
    <property type="entry name" value="Regulatory protein AraC"/>
    <property type="match status" value="1"/>
</dbReference>
<proteinExistence type="predicted"/>
<dbReference type="InterPro" id="IPR037923">
    <property type="entry name" value="HTH-like"/>
</dbReference>
<dbReference type="EMBL" id="CP035945">
    <property type="protein sequence ID" value="QBE97853.1"/>
    <property type="molecule type" value="Genomic_DNA"/>
</dbReference>
<dbReference type="PROSITE" id="PS01124">
    <property type="entry name" value="HTH_ARAC_FAMILY_2"/>
    <property type="match status" value="1"/>
</dbReference>
<dbReference type="Proteomes" id="UP000289794">
    <property type="component" value="Chromosome"/>
</dbReference>
<dbReference type="InterPro" id="IPR018062">
    <property type="entry name" value="HTH_AraC-typ_CS"/>
</dbReference>
<evidence type="ECO:0000256" key="2">
    <source>
        <dbReference type="ARBA" id="ARBA00023125"/>
    </source>
</evidence>
<accession>A0A4P6M315</accession>
<dbReference type="GO" id="GO:0003700">
    <property type="term" value="F:DNA-binding transcription factor activity"/>
    <property type="evidence" value="ECO:0007669"/>
    <property type="project" value="InterPro"/>
</dbReference>
<dbReference type="InterPro" id="IPR020449">
    <property type="entry name" value="Tscrpt_reg_AraC-type_HTH"/>
</dbReference>
<evidence type="ECO:0000313" key="6">
    <source>
        <dbReference type="Proteomes" id="UP000289794"/>
    </source>
</evidence>
<name>A0A4P6M315_9FIRM</name>
<dbReference type="Pfam" id="PF02311">
    <property type="entry name" value="AraC_binding"/>
    <property type="match status" value="1"/>
</dbReference>
<dbReference type="PROSITE" id="PS00041">
    <property type="entry name" value="HTH_ARAC_FAMILY_1"/>
    <property type="match status" value="1"/>
</dbReference>